<dbReference type="PIRSF" id="PIRSF002741">
    <property type="entry name" value="MppA"/>
    <property type="match status" value="1"/>
</dbReference>
<keyword evidence="1" id="KW-0732">Signal</keyword>
<dbReference type="PROSITE" id="PS51257">
    <property type="entry name" value="PROKAR_LIPOPROTEIN"/>
    <property type="match status" value="1"/>
</dbReference>
<comment type="caution">
    <text evidence="3">The sequence shown here is derived from an EMBL/GenBank/DDBJ whole genome shotgun (WGS) entry which is preliminary data.</text>
</comment>
<evidence type="ECO:0000259" key="2">
    <source>
        <dbReference type="Pfam" id="PF00496"/>
    </source>
</evidence>
<organism evidence="3 4">
    <name type="scientific">Micromonospora sonneratiae</name>
    <dbReference type="NCBI Taxonomy" id="1184706"/>
    <lineage>
        <taxon>Bacteria</taxon>
        <taxon>Bacillati</taxon>
        <taxon>Actinomycetota</taxon>
        <taxon>Actinomycetes</taxon>
        <taxon>Micromonosporales</taxon>
        <taxon>Micromonosporaceae</taxon>
        <taxon>Micromonospora</taxon>
    </lineage>
</organism>
<reference evidence="4" key="1">
    <citation type="journal article" date="2019" name="Int. J. Syst. Evol. Microbiol.">
        <title>The Global Catalogue of Microorganisms (GCM) 10K type strain sequencing project: providing services to taxonomists for standard genome sequencing and annotation.</title>
        <authorList>
            <consortium name="The Broad Institute Genomics Platform"/>
            <consortium name="The Broad Institute Genome Sequencing Center for Infectious Disease"/>
            <person name="Wu L."/>
            <person name="Ma J."/>
        </authorList>
    </citation>
    <scope>NUCLEOTIDE SEQUENCE [LARGE SCALE GENOMIC DNA]</scope>
    <source>
        <strain evidence="4">JCM 31037</strain>
    </source>
</reference>
<dbReference type="SUPFAM" id="SSF53850">
    <property type="entry name" value="Periplasmic binding protein-like II"/>
    <property type="match status" value="1"/>
</dbReference>
<dbReference type="PANTHER" id="PTHR30290:SF83">
    <property type="entry name" value="ABC TRANSPORTER SUBSTRATE-BINDING PROTEIN"/>
    <property type="match status" value="1"/>
</dbReference>
<dbReference type="CDD" id="cd08506">
    <property type="entry name" value="PBP2_clavulanate_OppA2"/>
    <property type="match status" value="1"/>
</dbReference>
<sequence length="577" mass="62249">MGRATSAGLLAAVVLASSACSDGGGGGGDDSPLTPGRAETSTVTIGDVAASTGPAAPVPGARTGGTVTVYEQTDITHLDPAEVYPNNAQAVSMLFTRQLTAYKKVDGKFVLVGDLATDTGTTTDGGRTWKFTLKDGIKFDDGTPVTTKDVKYGVERLYDPGKVLGPKYVPQWLSGSDYTKAYQGPAKSGSLPDNVVETPDDKTIIFHLKDVHAEFPFAVAMPYTSPVQKSRDGRAYDKAPVSTGPYKVEAHDDTKLTLVRNPHWDPATDPIRHNYPDRWEVKFGLQSQQATQQFIADVGPDKNAISLSFGVDSQYAEQVQTRADLKGRLLSGINPYVYYYAINTSRVTDLNVRKAILTAFPKQQVRQIQGGPAYGDFATTILSPTVQGFSNYDLFNVPPTGDPEAAKKLLAGATPTIVYAYQQTEVNERIAVAVQQGLEKAGFKIVKKPVSAETWYDESNKKDNGFDLYSGGWASDWPGGSGFIPALFDGRTIADGTYNYARYNDATVNAEIDRIAAIGDVAEQNAQWMALDKKIMEQVPVVPYVYGRTTRLYGSNVGGAELDIYGATSLANLFLRS</sequence>
<dbReference type="PANTHER" id="PTHR30290">
    <property type="entry name" value="PERIPLASMIC BINDING COMPONENT OF ABC TRANSPORTER"/>
    <property type="match status" value="1"/>
</dbReference>
<gene>
    <name evidence="3" type="ORF">ACFQ4H_03475</name>
</gene>
<accession>A0ABW3Y8C9</accession>
<dbReference type="EMBL" id="JBHTMP010000003">
    <property type="protein sequence ID" value="MFD1320145.1"/>
    <property type="molecule type" value="Genomic_DNA"/>
</dbReference>
<feature type="domain" description="Solute-binding protein family 5" evidence="2">
    <location>
        <begin position="111"/>
        <end position="491"/>
    </location>
</feature>
<dbReference type="Gene3D" id="3.10.105.10">
    <property type="entry name" value="Dipeptide-binding Protein, Domain 3"/>
    <property type="match status" value="1"/>
</dbReference>
<protein>
    <submittedName>
        <fullName evidence="3">ABC transporter substrate-binding protein</fullName>
    </submittedName>
</protein>
<dbReference type="Proteomes" id="UP001597260">
    <property type="component" value="Unassembled WGS sequence"/>
</dbReference>
<feature type="chain" id="PRO_5046479599" evidence="1">
    <location>
        <begin position="22"/>
        <end position="577"/>
    </location>
</feature>
<evidence type="ECO:0000256" key="1">
    <source>
        <dbReference type="SAM" id="SignalP"/>
    </source>
</evidence>
<dbReference type="InterPro" id="IPR030678">
    <property type="entry name" value="Peptide/Ni-bd"/>
</dbReference>
<feature type="signal peptide" evidence="1">
    <location>
        <begin position="1"/>
        <end position="21"/>
    </location>
</feature>
<dbReference type="InterPro" id="IPR000914">
    <property type="entry name" value="SBP_5_dom"/>
</dbReference>
<dbReference type="Pfam" id="PF00496">
    <property type="entry name" value="SBP_bac_5"/>
    <property type="match status" value="1"/>
</dbReference>
<proteinExistence type="predicted"/>
<dbReference type="Gene3D" id="3.40.190.10">
    <property type="entry name" value="Periplasmic binding protein-like II"/>
    <property type="match status" value="1"/>
</dbReference>
<evidence type="ECO:0000313" key="3">
    <source>
        <dbReference type="EMBL" id="MFD1320145.1"/>
    </source>
</evidence>
<keyword evidence="4" id="KW-1185">Reference proteome</keyword>
<evidence type="ECO:0000313" key="4">
    <source>
        <dbReference type="Proteomes" id="UP001597260"/>
    </source>
</evidence>
<dbReference type="InterPro" id="IPR039424">
    <property type="entry name" value="SBP_5"/>
</dbReference>
<name>A0ABW3Y8C9_9ACTN</name>